<evidence type="ECO:0000259" key="1">
    <source>
        <dbReference type="SMART" id="SM00331"/>
    </source>
</evidence>
<dbReference type="PIR" id="A75621">
    <property type="entry name" value="A75621"/>
</dbReference>
<proteinExistence type="predicted"/>
<evidence type="ECO:0000313" key="3">
    <source>
        <dbReference type="Proteomes" id="UP000002524"/>
    </source>
</evidence>
<dbReference type="InterPro" id="IPR036457">
    <property type="entry name" value="PPM-type-like_dom_sf"/>
</dbReference>
<dbReference type="Gene3D" id="3.60.40.10">
    <property type="entry name" value="PPM-type phosphatase domain"/>
    <property type="match status" value="1"/>
</dbReference>
<protein>
    <submittedName>
        <fullName evidence="2">TorS-related protein</fullName>
    </submittedName>
</protein>
<dbReference type="InterPro" id="IPR039248">
    <property type="entry name" value="Ptase_RsbX"/>
</dbReference>
<dbReference type="AlphaFoldDB" id="Q9RZT6"/>
<dbReference type="Gene3D" id="3.30.565.10">
    <property type="entry name" value="Histidine kinase-like ATPase, C-terminal domain"/>
    <property type="match status" value="1"/>
</dbReference>
<dbReference type="SUPFAM" id="SSF81606">
    <property type="entry name" value="PP2C-like"/>
    <property type="match status" value="1"/>
</dbReference>
<dbReference type="Pfam" id="PF13581">
    <property type="entry name" value="HATPase_c_2"/>
    <property type="match status" value="1"/>
</dbReference>
<dbReference type="InterPro" id="IPR036890">
    <property type="entry name" value="HATPase_C_sf"/>
</dbReference>
<dbReference type="InParanoid" id="Q9RZT6"/>
<name>Q9RZT6_DEIRA</name>
<dbReference type="PATRIC" id="fig|243230.17.peg.24"/>
<dbReference type="EnsemblBacteria" id="AAF12581">
    <property type="protein sequence ID" value="AAF12581"/>
    <property type="gene ID" value="DR_B0027"/>
</dbReference>
<feature type="domain" description="PPM-type phosphatase" evidence="1">
    <location>
        <begin position="143"/>
        <end position="346"/>
    </location>
</feature>
<accession>Q9RZT6</accession>
<reference evidence="2 3" key="1">
    <citation type="journal article" date="1999" name="Science">
        <title>Genome sequence of the radioresistant bacterium Deinococcus radiodurans R1.</title>
        <authorList>
            <person name="White O."/>
            <person name="Eisen J.A."/>
            <person name="Heidelberg J.F."/>
            <person name="Hickey E.K."/>
            <person name="Peterson J.D."/>
            <person name="Dodson R.J."/>
            <person name="Haft D.H."/>
            <person name="Gwinn M.L."/>
            <person name="Nelson W.C."/>
            <person name="Richardson D.L."/>
            <person name="Moffat K.S."/>
            <person name="Qin H."/>
            <person name="Jiang L."/>
            <person name="Pamphile W."/>
            <person name="Crosby M."/>
            <person name="Shen M."/>
            <person name="Vamathevan J.J."/>
            <person name="Lam P."/>
            <person name="McDonald L."/>
            <person name="Utterback T."/>
            <person name="Zalewski C."/>
            <person name="Makarova K.S."/>
            <person name="Aravind L."/>
            <person name="Daly M.J."/>
            <person name="Minton K.W."/>
            <person name="Fleischmann R.D."/>
            <person name="Ketchum K.A."/>
            <person name="Nelson K.E."/>
            <person name="Salzberg S."/>
            <person name="Smith H.O."/>
            <person name="Venter J.C."/>
            <person name="Fraser C.M."/>
        </authorList>
    </citation>
    <scope>NUCLEOTIDE SEQUENCE [LARGE SCALE GENOMIC DNA]</scope>
    <source>
        <strain evidence="3">ATCC 13939 / DSM 20539 / JCM 16871 / LMG 4051 / NBRC 15346 / NCIMB 9279 / R1 / VKM B-1422</strain>
    </source>
</reference>
<dbReference type="KEGG" id="dra:DR_B0027"/>
<dbReference type="HOGENOM" id="CLU_066586_0_0_0"/>
<gene>
    <name evidence="2" type="ordered locus">DR_B0027</name>
</gene>
<dbReference type="PANTHER" id="PTHR35801:SF1">
    <property type="entry name" value="PHOSPHOSERINE PHOSPHATASE RSBX"/>
    <property type="match status" value="1"/>
</dbReference>
<dbReference type="PANTHER" id="PTHR35801">
    <property type="entry name" value="PHOSPHOSERINE PHOSPHATASE RSBX"/>
    <property type="match status" value="1"/>
</dbReference>
<dbReference type="OrthoDB" id="9797578at2"/>
<keyword evidence="2" id="KW-0614">Plasmid</keyword>
<dbReference type="CDD" id="cd16934">
    <property type="entry name" value="HATPase_RsbT-like"/>
    <property type="match status" value="1"/>
</dbReference>
<evidence type="ECO:0000313" key="2">
    <source>
        <dbReference type="EMBL" id="AAF12581.1"/>
    </source>
</evidence>
<geneLocation type="plasmid" evidence="3">
    <name>megaplasmid MP1</name>
</geneLocation>
<dbReference type="SUPFAM" id="SSF55874">
    <property type="entry name" value="ATPase domain of HSP90 chaperone/DNA topoisomerase II/histidine kinase"/>
    <property type="match status" value="1"/>
</dbReference>
<dbReference type="EMBL" id="AE001826">
    <property type="protein sequence ID" value="AAF12581.1"/>
    <property type="molecule type" value="Genomic_DNA"/>
</dbReference>
<dbReference type="Proteomes" id="UP000002524">
    <property type="component" value="Plasmid MP1"/>
</dbReference>
<dbReference type="RefSeq" id="WP_010883998.1">
    <property type="nucleotide sequence ID" value="NC_000958.1"/>
</dbReference>
<sequence>MLFPALRYELRDASATGEARRGAAELARSLELSEVRQGELAIIVTELASNVIKHAGEGEILLQARTVGGQVAIEVLALDRGLGIARPAEVFRDGYSTAGTPGTGLGATQRLAGSFDLSSVPEVGTAVLARVFRGTLPPEPVASTGLDVGAVALPYPGETVCGDAAAVLTGPDGGLGLLLVDGLGHGLGAHDAAQAAVRAFQAAGRTGGIPQAPDAWLTAVHEAMRGTRGGVGAVATLEPGAVDSGTGTVSFAGVGNISAVVVGSAGRRGLMSHNGTLGQSSVRPQVQTAPWDDSSLLVMHSDGLQSGWNLERYPGLLHKPASLIAGVLYRDHVRGRDDVTVLVVRGAGSRF</sequence>
<dbReference type="InterPro" id="IPR001932">
    <property type="entry name" value="PPM-type_phosphatase-like_dom"/>
</dbReference>
<dbReference type="SMART" id="SM00331">
    <property type="entry name" value="PP2C_SIG"/>
    <property type="match status" value="1"/>
</dbReference>
<keyword evidence="3" id="KW-1185">Reference proteome</keyword>
<organism evidence="2 3">
    <name type="scientific">Deinococcus radiodurans (strain ATCC 13939 / DSM 20539 / JCM 16871 / CCUG 27074 / LMG 4051 / NBRC 15346 / NCIMB 9279 / VKM B-1422 / R1)</name>
    <dbReference type="NCBI Taxonomy" id="243230"/>
    <lineage>
        <taxon>Bacteria</taxon>
        <taxon>Thermotogati</taxon>
        <taxon>Deinococcota</taxon>
        <taxon>Deinococci</taxon>
        <taxon>Deinococcales</taxon>
        <taxon>Deinococcaceae</taxon>
        <taxon>Deinococcus</taxon>
    </lineage>
</organism>
<dbReference type="InterPro" id="IPR003594">
    <property type="entry name" value="HATPase_dom"/>
</dbReference>
<dbReference type="Pfam" id="PF07228">
    <property type="entry name" value="SpoIIE"/>
    <property type="match status" value="1"/>
</dbReference>